<dbReference type="Pfam" id="PF00501">
    <property type="entry name" value="AMP-binding"/>
    <property type="match status" value="1"/>
</dbReference>
<proteinExistence type="inferred from homology"/>
<dbReference type="PANTHER" id="PTHR43201:SF8">
    <property type="entry name" value="ACYL-COA SYNTHETASE FAMILY MEMBER 3"/>
    <property type="match status" value="1"/>
</dbReference>
<dbReference type="PROSITE" id="PS00455">
    <property type="entry name" value="AMP_BINDING"/>
    <property type="match status" value="1"/>
</dbReference>
<evidence type="ECO:0000259" key="3">
    <source>
        <dbReference type="Pfam" id="PF00501"/>
    </source>
</evidence>
<keyword evidence="6" id="KW-1185">Reference proteome</keyword>
<dbReference type="InterPro" id="IPR000873">
    <property type="entry name" value="AMP-dep_synth/lig_dom"/>
</dbReference>
<feature type="domain" description="AMP-binding enzyme C-terminal" evidence="4">
    <location>
        <begin position="512"/>
        <end position="585"/>
    </location>
</feature>
<dbReference type="Gene3D" id="3.40.50.12780">
    <property type="entry name" value="N-terminal domain of ligase-like"/>
    <property type="match status" value="1"/>
</dbReference>
<dbReference type="Pfam" id="PF13193">
    <property type="entry name" value="AMP-binding_C"/>
    <property type="match status" value="1"/>
</dbReference>
<gene>
    <name evidence="5" type="ORF">KV203_14875</name>
</gene>
<feature type="compositionally biased region" description="Basic residues" evidence="2">
    <location>
        <begin position="22"/>
        <end position="32"/>
    </location>
</feature>
<dbReference type="InterPro" id="IPR045851">
    <property type="entry name" value="AMP-bd_C_sf"/>
</dbReference>
<dbReference type="InterPro" id="IPR042099">
    <property type="entry name" value="ANL_N_sf"/>
</dbReference>
<feature type="compositionally biased region" description="Low complexity" evidence="2">
    <location>
        <begin position="54"/>
        <end position="76"/>
    </location>
</feature>
<dbReference type="InterPro" id="IPR025110">
    <property type="entry name" value="AMP-bd_C"/>
</dbReference>
<dbReference type="Proteomes" id="UP000887023">
    <property type="component" value="Chromosome"/>
</dbReference>
<name>A0ABX8SBS6_9ACTN</name>
<sequence length="592" mass="62373">MFQSSTEVSRSEVSKHAFIPFSRHRHAGRRGAGRPGPGRAGRAGFVRSRGCPLRAGAAGRPGRRAVPVRPRSGSVVDGTDDRLVRTGGHDHAGPAAGGGYPRSWALRVRHPAHDRGRRARRSGYGLAVPSSEQLLPSLDPVDDRHAVTIGGIALTRADLYGAATAVAERVAAAERVAILAEPSPAALMAVLGCLIAGVAAVPVPPDAGAAELAHIVADSRVQAWVGPPPTGTTLPVIPVRRHARSWHRYPEPDPNRIAFVVFTSGTTGPPKGVRLSRRAIAAGLDALVDAWAWTANDVLVHGLPLFHVHGLILGVLGPLRVGSPLIHTGKPTPQAYAGAPGTMYFGVPTVWSRIAEDPASARALADARLLISGSAPLPTPVFERIAELTGHAPVERYGMSETLITLSARADGERRPGWVGQPVAGVQTRLRDELGEPIPSDGESVGRLHVRGPMLFDGYLDRPDATAACWTADGWFDTGDVAVIDSAGWHRIVGRASVDLIKSGGYRIGAGEVEAALLRHPAVAEAAVIGVADDDLGQRIVGYVVLRGSASERELIDHVGGQLAGHKRPREIRAVTELPRNAMGKVQKQLLG</sequence>
<dbReference type="NCBIfam" id="NF005858">
    <property type="entry name" value="PRK07787.1"/>
    <property type="match status" value="1"/>
</dbReference>
<evidence type="ECO:0000256" key="2">
    <source>
        <dbReference type="SAM" id="MobiDB-lite"/>
    </source>
</evidence>
<reference evidence="5" key="1">
    <citation type="submission" date="2021-07" db="EMBL/GenBank/DDBJ databases">
        <title>Candidatus Kaistella beijingensis sp. nov. isolated from a municipal wastewater treatment plant is involved in sludge foaming.</title>
        <authorList>
            <person name="Song Y."/>
            <person name="Liu S.-J."/>
        </authorList>
    </citation>
    <scope>NUCLEOTIDE SEQUENCE</scope>
    <source>
        <strain evidence="5">DSM 43998</strain>
    </source>
</reference>
<organism evidence="5 6">
    <name type="scientific">Skermania pinensis</name>
    <dbReference type="NCBI Taxonomy" id="39122"/>
    <lineage>
        <taxon>Bacteria</taxon>
        <taxon>Bacillati</taxon>
        <taxon>Actinomycetota</taxon>
        <taxon>Actinomycetes</taxon>
        <taxon>Mycobacteriales</taxon>
        <taxon>Gordoniaceae</taxon>
        <taxon>Skermania</taxon>
    </lineage>
</organism>
<feature type="domain" description="AMP-dependent synthetase/ligase" evidence="3">
    <location>
        <begin position="143"/>
        <end position="460"/>
    </location>
</feature>
<evidence type="ECO:0000259" key="4">
    <source>
        <dbReference type="Pfam" id="PF13193"/>
    </source>
</evidence>
<evidence type="ECO:0000313" key="6">
    <source>
        <dbReference type="Proteomes" id="UP000887023"/>
    </source>
</evidence>
<dbReference type="SUPFAM" id="SSF56801">
    <property type="entry name" value="Acetyl-CoA synthetase-like"/>
    <property type="match status" value="1"/>
</dbReference>
<comment type="similarity">
    <text evidence="1">Belongs to the ATP-dependent AMP-binding enzyme family.</text>
</comment>
<dbReference type="Gene3D" id="3.30.300.30">
    <property type="match status" value="1"/>
</dbReference>
<dbReference type="PANTHER" id="PTHR43201">
    <property type="entry name" value="ACYL-COA SYNTHETASE"/>
    <property type="match status" value="1"/>
</dbReference>
<evidence type="ECO:0000313" key="5">
    <source>
        <dbReference type="EMBL" id="QXQ13156.1"/>
    </source>
</evidence>
<feature type="region of interest" description="Disordered" evidence="2">
    <location>
        <begin position="1"/>
        <end position="102"/>
    </location>
</feature>
<dbReference type="EMBL" id="CP079105">
    <property type="protein sequence ID" value="QXQ13156.1"/>
    <property type="molecule type" value="Genomic_DNA"/>
</dbReference>
<evidence type="ECO:0000256" key="1">
    <source>
        <dbReference type="ARBA" id="ARBA00006432"/>
    </source>
</evidence>
<accession>A0ABX8SBS6</accession>
<protein>
    <submittedName>
        <fullName evidence="5">Acyl-CoA synthetase</fullName>
    </submittedName>
</protein>
<dbReference type="CDD" id="cd05941">
    <property type="entry name" value="MCS"/>
    <property type="match status" value="1"/>
</dbReference>
<dbReference type="InterPro" id="IPR020845">
    <property type="entry name" value="AMP-binding_CS"/>
</dbReference>
<feature type="compositionally biased region" description="Basic and acidic residues" evidence="2">
    <location>
        <begin position="79"/>
        <end position="92"/>
    </location>
</feature>